<evidence type="ECO:0000256" key="1">
    <source>
        <dbReference type="SAM" id="MobiDB-lite"/>
    </source>
</evidence>
<feature type="region of interest" description="Disordered" evidence="1">
    <location>
        <begin position="1"/>
        <end position="150"/>
    </location>
</feature>
<accession>A0A6J4S889</accession>
<feature type="non-terminal residue" evidence="2">
    <location>
        <position position="150"/>
    </location>
</feature>
<keyword evidence="2" id="KW-0966">Cell projection</keyword>
<keyword evidence="2" id="KW-0282">Flagellum</keyword>
<sequence>GPLRRDQHLRQRPLGRAPADGRHRREPRQRAVHARRRRPAVPPQGGHPQAGRRELRERAAPRERQRLELADAGRPRRRGLGDRRGHRPEPSGLRPRPSRRQPAGLRRDAERRLGHRDGRPHLLLARLRGERHRDADREVHVHPHPRPPQV</sequence>
<feature type="compositionally biased region" description="Basic and acidic residues" evidence="1">
    <location>
        <begin position="51"/>
        <end position="89"/>
    </location>
</feature>
<feature type="compositionally biased region" description="Basic and acidic residues" evidence="1">
    <location>
        <begin position="105"/>
        <end position="120"/>
    </location>
</feature>
<reference evidence="2" key="1">
    <citation type="submission" date="2020-02" db="EMBL/GenBank/DDBJ databases">
        <authorList>
            <person name="Meier V. D."/>
        </authorList>
    </citation>
    <scope>NUCLEOTIDE SEQUENCE</scope>
    <source>
        <strain evidence="2">AVDCRST_MAG85</strain>
    </source>
</reference>
<protein>
    <submittedName>
        <fullName evidence="2">Flagellar basal-body rod protein FlgC</fullName>
    </submittedName>
</protein>
<keyword evidence="2" id="KW-0969">Cilium</keyword>
<proteinExistence type="predicted"/>
<feature type="compositionally biased region" description="Basic residues" evidence="1">
    <location>
        <begin position="22"/>
        <end position="39"/>
    </location>
</feature>
<name>A0A6J4S889_9ACTN</name>
<organism evidence="2">
    <name type="scientific">uncultured Solirubrobacteraceae bacterium</name>
    <dbReference type="NCBI Taxonomy" id="1162706"/>
    <lineage>
        <taxon>Bacteria</taxon>
        <taxon>Bacillati</taxon>
        <taxon>Actinomycetota</taxon>
        <taxon>Thermoleophilia</taxon>
        <taxon>Solirubrobacterales</taxon>
        <taxon>Solirubrobacteraceae</taxon>
        <taxon>environmental samples</taxon>
    </lineage>
</organism>
<feature type="non-terminal residue" evidence="2">
    <location>
        <position position="1"/>
    </location>
</feature>
<evidence type="ECO:0000313" key="2">
    <source>
        <dbReference type="EMBL" id="CAA9488852.1"/>
    </source>
</evidence>
<dbReference type="AlphaFoldDB" id="A0A6J4S889"/>
<feature type="compositionally biased region" description="Basic and acidic residues" evidence="1">
    <location>
        <begin position="127"/>
        <end position="141"/>
    </location>
</feature>
<gene>
    <name evidence="2" type="ORF">AVDCRST_MAG85-1112</name>
</gene>
<dbReference type="EMBL" id="CADCVT010000121">
    <property type="protein sequence ID" value="CAA9488852.1"/>
    <property type="molecule type" value="Genomic_DNA"/>
</dbReference>